<dbReference type="Pfam" id="PF03772">
    <property type="entry name" value="Competence"/>
    <property type="match status" value="1"/>
</dbReference>
<keyword evidence="2" id="KW-1003">Cell membrane</keyword>
<feature type="transmembrane region" description="Helical" evidence="6">
    <location>
        <begin position="377"/>
        <end position="398"/>
    </location>
</feature>
<dbReference type="InterPro" id="IPR004797">
    <property type="entry name" value="Competence_ComEC/Rec2"/>
</dbReference>
<feature type="transmembrane region" description="Helical" evidence="6">
    <location>
        <begin position="405"/>
        <end position="424"/>
    </location>
</feature>
<protein>
    <submittedName>
        <fullName evidence="8">Competence protein ComEC</fullName>
    </submittedName>
</protein>
<evidence type="ECO:0000256" key="1">
    <source>
        <dbReference type="ARBA" id="ARBA00004651"/>
    </source>
</evidence>
<dbReference type="SMART" id="SM00849">
    <property type="entry name" value="Lactamase_B"/>
    <property type="match status" value="1"/>
</dbReference>
<dbReference type="Proteomes" id="UP000183047">
    <property type="component" value="Unassembled WGS sequence"/>
</dbReference>
<evidence type="ECO:0000259" key="7">
    <source>
        <dbReference type="SMART" id="SM00849"/>
    </source>
</evidence>
<dbReference type="InterPro" id="IPR004477">
    <property type="entry name" value="ComEC_N"/>
</dbReference>
<dbReference type="EMBL" id="FMUR01000005">
    <property type="protein sequence ID" value="SCX93708.1"/>
    <property type="molecule type" value="Genomic_DNA"/>
</dbReference>
<dbReference type="CDD" id="cd07731">
    <property type="entry name" value="ComA-like_MBL-fold"/>
    <property type="match status" value="1"/>
</dbReference>
<dbReference type="SUPFAM" id="SSF56281">
    <property type="entry name" value="Metallo-hydrolase/oxidoreductase"/>
    <property type="match status" value="1"/>
</dbReference>
<evidence type="ECO:0000313" key="8">
    <source>
        <dbReference type="EMBL" id="SCX93708.1"/>
    </source>
</evidence>
<keyword evidence="9" id="KW-1185">Reference proteome</keyword>
<dbReference type="InterPro" id="IPR025405">
    <property type="entry name" value="DUF4131"/>
</dbReference>
<feature type="transmembrane region" description="Helical" evidence="6">
    <location>
        <begin position="6"/>
        <end position="24"/>
    </location>
</feature>
<proteinExistence type="predicted"/>
<dbReference type="GO" id="GO:0030420">
    <property type="term" value="P:establishment of competence for transformation"/>
    <property type="evidence" value="ECO:0007669"/>
    <property type="project" value="InterPro"/>
</dbReference>
<evidence type="ECO:0000256" key="2">
    <source>
        <dbReference type="ARBA" id="ARBA00022475"/>
    </source>
</evidence>
<feature type="transmembrane region" description="Helical" evidence="6">
    <location>
        <begin position="345"/>
        <end position="365"/>
    </location>
</feature>
<evidence type="ECO:0000256" key="4">
    <source>
        <dbReference type="ARBA" id="ARBA00022989"/>
    </source>
</evidence>
<dbReference type="Gene3D" id="3.60.15.10">
    <property type="entry name" value="Ribonuclease Z/Hydroxyacylglutathione hydrolase-like"/>
    <property type="match status" value="1"/>
</dbReference>
<dbReference type="RefSeq" id="WP_074461569.1">
    <property type="nucleotide sequence ID" value="NZ_FMUR01000005.1"/>
</dbReference>
<dbReference type="InterPro" id="IPR001279">
    <property type="entry name" value="Metallo-B-lactamas"/>
</dbReference>
<dbReference type="InterPro" id="IPR035681">
    <property type="entry name" value="ComA-like_MBL"/>
</dbReference>
<reference evidence="9" key="1">
    <citation type="submission" date="2016-10" db="EMBL/GenBank/DDBJ databases">
        <authorList>
            <person name="Varghese N."/>
            <person name="Submissions S."/>
        </authorList>
    </citation>
    <scope>NUCLEOTIDE SEQUENCE [LARGE SCALE GENOMIC DNA]</scope>
    <source>
        <strain evidence="9">XBD2006</strain>
    </source>
</reference>
<keyword evidence="5 6" id="KW-0472">Membrane</keyword>
<feature type="transmembrane region" description="Helical" evidence="6">
    <location>
        <begin position="469"/>
        <end position="486"/>
    </location>
</feature>
<dbReference type="GO" id="GO:0005886">
    <property type="term" value="C:plasma membrane"/>
    <property type="evidence" value="ECO:0007669"/>
    <property type="project" value="UniProtKB-SubCell"/>
</dbReference>
<feature type="transmembrane region" description="Helical" evidence="6">
    <location>
        <begin position="197"/>
        <end position="216"/>
    </location>
</feature>
<name>A0A1G5BU44_9FIRM</name>
<dbReference type="PANTHER" id="PTHR30619">
    <property type="entry name" value="DNA INTERNALIZATION/COMPETENCE PROTEIN COMEC/REC2"/>
    <property type="match status" value="1"/>
</dbReference>
<feature type="transmembrane region" description="Helical" evidence="6">
    <location>
        <begin position="297"/>
        <end position="313"/>
    </location>
</feature>
<organism evidence="8 9">
    <name type="scientific">Butyrivibrio hungatei</name>
    <dbReference type="NCBI Taxonomy" id="185008"/>
    <lineage>
        <taxon>Bacteria</taxon>
        <taxon>Bacillati</taxon>
        <taxon>Bacillota</taxon>
        <taxon>Clostridia</taxon>
        <taxon>Lachnospirales</taxon>
        <taxon>Lachnospiraceae</taxon>
        <taxon>Butyrivibrio</taxon>
    </lineage>
</organism>
<accession>A0A1G5BU44</accession>
<dbReference type="PANTHER" id="PTHR30619:SF1">
    <property type="entry name" value="RECOMBINATION PROTEIN 2"/>
    <property type="match status" value="1"/>
</dbReference>
<dbReference type="OrthoDB" id="9761531at2"/>
<dbReference type="NCBIfam" id="TIGR00361">
    <property type="entry name" value="ComEC_Rec2"/>
    <property type="match status" value="1"/>
</dbReference>
<dbReference type="NCBIfam" id="TIGR00360">
    <property type="entry name" value="ComEC_N-term"/>
    <property type="match status" value="1"/>
</dbReference>
<dbReference type="Pfam" id="PF13567">
    <property type="entry name" value="DUF4131"/>
    <property type="match status" value="1"/>
</dbReference>
<evidence type="ECO:0000256" key="6">
    <source>
        <dbReference type="SAM" id="Phobius"/>
    </source>
</evidence>
<dbReference type="AlphaFoldDB" id="A0A1G5BU44"/>
<feature type="domain" description="Metallo-beta-lactamase" evidence="7">
    <location>
        <begin position="499"/>
        <end position="709"/>
    </location>
</feature>
<keyword evidence="3 6" id="KW-0812">Transmembrane</keyword>
<dbReference type="InterPro" id="IPR036866">
    <property type="entry name" value="RibonucZ/Hydroxyglut_hydro"/>
</dbReference>
<dbReference type="Pfam" id="PF00753">
    <property type="entry name" value="Lactamase_B"/>
    <property type="match status" value="1"/>
</dbReference>
<evidence type="ECO:0000256" key="3">
    <source>
        <dbReference type="ARBA" id="ARBA00022692"/>
    </source>
</evidence>
<evidence type="ECO:0000256" key="5">
    <source>
        <dbReference type="ARBA" id="ARBA00023136"/>
    </source>
</evidence>
<gene>
    <name evidence="8" type="ORF">SAMN02910451_00816</name>
</gene>
<dbReference type="InterPro" id="IPR052159">
    <property type="entry name" value="Competence_DNA_uptake"/>
</dbReference>
<feature type="transmembrane region" description="Helical" evidence="6">
    <location>
        <begin position="436"/>
        <end position="457"/>
    </location>
</feature>
<comment type="subcellular location">
    <subcellularLocation>
        <location evidence="1">Cell membrane</location>
        <topology evidence="1">Multi-pass membrane protein</topology>
    </subcellularLocation>
</comment>
<keyword evidence="4 6" id="KW-1133">Transmembrane helix</keyword>
<sequence length="762" mass="85446">MKRPLCPVALVITAIVFIYLRISFTDYLYQLPDGIDGKTGFITGVVARKEARPDPSGDSLNVIYVVPQNISIGKMKYVMCSLKEGDDYIPSIGEHVKIRGEFTSFKKVRNPGGFDSRLYYATMKIAFRLFDAQVTETDGKKDVLREKLYNLKMFFEKNLDSNKVLTESDCAVLKAMILGDKAYMDDDIKDMYKNSGIMHILAVSGLHISIIGMGLYKVLRKCKLKPLFYTVIPIIVMYLYGEMCGIGSSSFRAICMFTMRLIAPLVGRTYDILSGLAMAEILLILDCPLYLYNSGFLFSFCAVIGVTVVRPALEDMFEKKKNGKLMFSGDEDNILYKGKQFLRSGFISGIAIMISTLPIYMAYYYTYPLFSLISNMIIIPLLSILMGVGILCLFVVGITGFVPGIIAHIILLFYKNVCGVQTLLPGNTLYIGHAGTLKIACYCLIVCIGLFFPKYLFGKRRQIMNIEKYIRMALIPIATVILVYNPKPSLTISALYVGQGDGIVIEDGRERILIDGGSTSEKKVGRYSIIPYLKYRAIGSLDAAVVTHEDNDHISGLLEIMDDMEKGGIRIKRLILPDVSEKSRGDNYRELEKRAGELGIPVSYISTGEEITVGKTKFLCINPDKGMTTEGANAYSTVLLMSYGEFKALLTGDVEEEGQENIKDLIRKNPRIFKDITLLKVAHHGSKYTTDEEFLELIRPKIALISCGENNRYGHPHEEVLERLENIGSKIYRTDESGAVIFRIKNDRMEAECFLNQGKEFQ</sequence>
<feature type="transmembrane region" description="Helical" evidence="6">
    <location>
        <begin position="228"/>
        <end position="251"/>
    </location>
</feature>
<evidence type="ECO:0000313" key="9">
    <source>
        <dbReference type="Proteomes" id="UP000183047"/>
    </source>
</evidence>